<comment type="caution">
    <text evidence="10">The sequence shown here is derived from an EMBL/GenBank/DDBJ whole genome shotgun (WGS) entry which is preliminary data.</text>
</comment>
<evidence type="ECO:0000256" key="4">
    <source>
        <dbReference type="ARBA" id="ARBA00022989"/>
    </source>
</evidence>
<evidence type="ECO:0000256" key="3">
    <source>
        <dbReference type="ARBA" id="ARBA00022737"/>
    </source>
</evidence>
<name>A0AAD3SA98_NEPGR</name>
<comment type="subcellular location">
    <subcellularLocation>
        <location evidence="1">Membrane</location>
        <topology evidence="1">Multi-pass membrane protein</topology>
    </subcellularLocation>
</comment>
<accession>A0AAD3SA98</accession>
<evidence type="ECO:0000256" key="1">
    <source>
        <dbReference type="ARBA" id="ARBA00004141"/>
    </source>
</evidence>
<keyword evidence="2 8" id="KW-0812">Transmembrane</keyword>
<feature type="transmembrane region" description="Helical" evidence="8">
    <location>
        <begin position="184"/>
        <end position="204"/>
    </location>
</feature>
<keyword evidence="4 8" id="KW-1133">Transmembrane helix</keyword>
<feature type="transmembrane region" description="Helical" evidence="8">
    <location>
        <begin position="58"/>
        <end position="75"/>
    </location>
</feature>
<organism evidence="10 11">
    <name type="scientific">Nepenthes gracilis</name>
    <name type="common">Slender pitcher plant</name>
    <dbReference type="NCBI Taxonomy" id="150966"/>
    <lineage>
        <taxon>Eukaryota</taxon>
        <taxon>Viridiplantae</taxon>
        <taxon>Streptophyta</taxon>
        <taxon>Embryophyta</taxon>
        <taxon>Tracheophyta</taxon>
        <taxon>Spermatophyta</taxon>
        <taxon>Magnoliopsida</taxon>
        <taxon>eudicotyledons</taxon>
        <taxon>Gunneridae</taxon>
        <taxon>Pentapetalae</taxon>
        <taxon>Caryophyllales</taxon>
        <taxon>Nepenthaceae</taxon>
        <taxon>Nepenthes</taxon>
    </lineage>
</organism>
<feature type="region of interest" description="Disordered" evidence="7">
    <location>
        <begin position="207"/>
        <end position="226"/>
    </location>
</feature>
<keyword evidence="5" id="KW-0040">ANK repeat</keyword>
<keyword evidence="11" id="KW-1185">Reference proteome</keyword>
<dbReference type="InterPro" id="IPR026961">
    <property type="entry name" value="PGG_dom"/>
</dbReference>
<feature type="compositionally biased region" description="Low complexity" evidence="7">
    <location>
        <begin position="212"/>
        <end position="226"/>
    </location>
</feature>
<dbReference type="PANTHER" id="PTHR24186">
    <property type="entry name" value="PROTEIN PHOSPHATASE 1 REGULATORY SUBUNIT"/>
    <property type="match status" value="1"/>
</dbReference>
<gene>
    <name evidence="10" type="ORF">Nepgr_009074</name>
</gene>
<evidence type="ECO:0000256" key="6">
    <source>
        <dbReference type="ARBA" id="ARBA00023136"/>
    </source>
</evidence>
<evidence type="ECO:0000256" key="2">
    <source>
        <dbReference type="ARBA" id="ARBA00022692"/>
    </source>
</evidence>
<protein>
    <recommendedName>
        <fullName evidence="9">PGG domain-containing protein</fullName>
    </recommendedName>
</protein>
<dbReference type="EMBL" id="BSYO01000007">
    <property type="protein sequence ID" value="GMH07234.1"/>
    <property type="molecule type" value="Genomic_DNA"/>
</dbReference>
<feature type="transmembrane region" description="Helical" evidence="8">
    <location>
        <begin position="145"/>
        <end position="164"/>
    </location>
</feature>
<evidence type="ECO:0000256" key="8">
    <source>
        <dbReference type="SAM" id="Phobius"/>
    </source>
</evidence>
<dbReference type="Proteomes" id="UP001279734">
    <property type="component" value="Unassembled WGS sequence"/>
</dbReference>
<dbReference type="AlphaFoldDB" id="A0AAD3SA98"/>
<keyword evidence="3" id="KW-0677">Repeat</keyword>
<reference evidence="10" key="1">
    <citation type="submission" date="2023-05" db="EMBL/GenBank/DDBJ databases">
        <title>Nepenthes gracilis genome sequencing.</title>
        <authorList>
            <person name="Fukushima K."/>
        </authorList>
    </citation>
    <scope>NUCLEOTIDE SEQUENCE</scope>
    <source>
        <strain evidence="10">SING2019-196</strain>
    </source>
</reference>
<evidence type="ECO:0000259" key="9">
    <source>
        <dbReference type="Pfam" id="PF13962"/>
    </source>
</evidence>
<evidence type="ECO:0000313" key="11">
    <source>
        <dbReference type="Proteomes" id="UP001279734"/>
    </source>
</evidence>
<sequence length="226" mass="24448">MNSRSNVSSETNGATSNTMNTVAGCSTLQETLDRFRSEQEEWHKQQEKNGRLESHRNAITIAASLFAAAAFQAGVNPPGGFWQDTVISNNTSTKSHFPGQSILADSDPWSYQLISTANATAFFNSSWIFLLLLSGLPLKNKVSTGILMVEAWIVIVAAGYSFLVSTKATGSESFTHYRILPYAIRVYVLMFVSILLGHIGLFLGKKVSKHGSSSSSTAATANRSSV</sequence>
<feature type="domain" description="PGG" evidence="9">
    <location>
        <begin position="51"/>
        <end position="164"/>
    </location>
</feature>
<dbReference type="Pfam" id="PF13962">
    <property type="entry name" value="PGG"/>
    <property type="match status" value="1"/>
</dbReference>
<dbReference type="PROSITE" id="PS51257">
    <property type="entry name" value="PROKAR_LIPOPROTEIN"/>
    <property type="match status" value="1"/>
</dbReference>
<evidence type="ECO:0000256" key="7">
    <source>
        <dbReference type="SAM" id="MobiDB-lite"/>
    </source>
</evidence>
<feature type="region of interest" description="Disordered" evidence="7">
    <location>
        <begin position="1"/>
        <end position="21"/>
    </location>
</feature>
<proteinExistence type="predicted"/>
<dbReference type="GO" id="GO:0005886">
    <property type="term" value="C:plasma membrane"/>
    <property type="evidence" value="ECO:0007669"/>
    <property type="project" value="TreeGrafter"/>
</dbReference>
<dbReference type="PANTHER" id="PTHR24186:SF38">
    <property type="entry name" value="ANKYRIN REPEAT FAMILY PROTEIN"/>
    <property type="match status" value="1"/>
</dbReference>
<keyword evidence="6 8" id="KW-0472">Membrane</keyword>
<evidence type="ECO:0000256" key="5">
    <source>
        <dbReference type="ARBA" id="ARBA00023043"/>
    </source>
</evidence>
<evidence type="ECO:0000313" key="10">
    <source>
        <dbReference type="EMBL" id="GMH07234.1"/>
    </source>
</evidence>
<feature type="transmembrane region" description="Helical" evidence="8">
    <location>
        <begin position="109"/>
        <end position="133"/>
    </location>
</feature>